<proteinExistence type="predicted"/>
<accession>A0A5E4AWL6</accession>
<reference evidence="2" key="2">
    <citation type="submission" date="2020-08" db="EMBL/GenBank/DDBJ databases">
        <authorList>
            <person name="Shumante A."/>
            <person name="Zimin A.V."/>
            <person name="Puiu D."/>
            <person name="Salzberg S.L."/>
        </authorList>
    </citation>
    <scope>NUCLEOTIDE SEQUENCE</scope>
    <source>
        <strain evidence="2">WC2-LM</strain>
        <tissue evidence="2">Liver</tissue>
    </source>
</reference>
<protein>
    <submittedName>
        <fullName evidence="3">Uncharacterized protein</fullName>
    </submittedName>
</protein>
<feature type="compositionally biased region" description="Basic and acidic residues" evidence="1">
    <location>
        <begin position="44"/>
        <end position="54"/>
    </location>
</feature>
<feature type="region of interest" description="Disordered" evidence="1">
    <location>
        <begin position="1"/>
        <end position="72"/>
    </location>
</feature>
<evidence type="ECO:0000313" key="2">
    <source>
        <dbReference type="EMBL" id="KAF7461323.1"/>
    </source>
</evidence>
<keyword evidence="4" id="KW-1185">Reference proteome</keyword>
<dbReference type="AlphaFoldDB" id="A0A5E4AWL6"/>
<dbReference type="Proteomes" id="UP000662637">
    <property type="component" value="Unassembled WGS sequence"/>
</dbReference>
<dbReference type="EMBL" id="CABDUW010000165">
    <property type="protein sequence ID" value="VTJ61151.1"/>
    <property type="molecule type" value="Genomic_DNA"/>
</dbReference>
<gene>
    <name evidence="2" type="ORF">GHT09_015187</name>
    <name evidence="3" type="ORF">MONAX_5E036501</name>
</gene>
<organism evidence="3 4">
    <name type="scientific">Marmota monax</name>
    <name type="common">Woodchuck</name>
    <dbReference type="NCBI Taxonomy" id="9995"/>
    <lineage>
        <taxon>Eukaryota</taxon>
        <taxon>Metazoa</taxon>
        <taxon>Chordata</taxon>
        <taxon>Craniata</taxon>
        <taxon>Vertebrata</taxon>
        <taxon>Euteleostomi</taxon>
        <taxon>Mammalia</taxon>
        <taxon>Eutheria</taxon>
        <taxon>Euarchontoglires</taxon>
        <taxon>Glires</taxon>
        <taxon>Rodentia</taxon>
        <taxon>Sciuromorpha</taxon>
        <taxon>Sciuridae</taxon>
        <taxon>Xerinae</taxon>
        <taxon>Marmotini</taxon>
        <taxon>Marmota</taxon>
    </lineage>
</organism>
<name>A0A5E4AWL6_MARMO</name>
<reference evidence="3 4" key="1">
    <citation type="submission" date="2019-04" db="EMBL/GenBank/DDBJ databases">
        <authorList>
            <person name="Alioto T."/>
            <person name="Alioto T."/>
        </authorList>
    </citation>
    <scope>NUCLEOTIDE SEQUENCE [LARGE SCALE GENOMIC DNA]</scope>
</reference>
<evidence type="ECO:0000256" key="1">
    <source>
        <dbReference type="SAM" id="MobiDB-lite"/>
    </source>
</evidence>
<feature type="compositionally biased region" description="Basic and acidic residues" evidence="1">
    <location>
        <begin position="7"/>
        <end position="18"/>
    </location>
</feature>
<sequence>MGQLKRKGSEARGPERPAGRAGAAAQRPSGDLVRWPRRGQTGGHTDRGTGHSEDAVAASRCGPGIGPQTRPH</sequence>
<evidence type="ECO:0000313" key="3">
    <source>
        <dbReference type="EMBL" id="VTJ61151.1"/>
    </source>
</evidence>
<dbReference type="EMBL" id="WJEC01008633">
    <property type="protein sequence ID" value="KAF7461323.1"/>
    <property type="molecule type" value="Genomic_DNA"/>
</dbReference>
<evidence type="ECO:0000313" key="4">
    <source>
        <dbReference type="Proteomes" id="UP000335636"/>
    </source>
</evidence>
<dbReference type="Proteomes" id="UP000335636">
    <property type="component" value="Unassembled WGS sequence"/>
</dbReference>